<dbReference type="EMBL" id="SJZB01000001">
    <property type="protein sequence ID" value="TCJ20349.1"/>
    <property type="molecule type" value="Genomic_DNA"/>
</dbReference>
<dbReference type="AlphaFoldDB" id="A0A4R1BRE5"/>
<reference evidence="3 4" key="1">
    <citation type="submission" date="2019-03" db="EMBL/GenBank/DDBJ databases">
        <title>Genome sequence of Thiobacillaceae bacterium LSR1, a sulfur-oxidizing bacterium isolated from freshwater sediment.</title>
        <authorList>
            <person name="Li S."/>
        </authorList>
    </citation>
    <scope>NUCLEOTIDE SEQUENCE [LARGE SCALE GENOMIC DNA]</scope>
    <source>
        <strain evidence="3 4">LSR1</strain>
    </source>
</reference>
<evidence type="ECO:0000313" key="4">
    <source>
        <dbReference type="Proteomes" id="UP000295443"/>
    </source>
</evidence>
<comment type="caution">
    <text evidence="3">The sequence shown here is derived from an EMBL/GenBank/DDBJ whole genome shotgun (WGS) entry which is preliminary data.</text>
</comment>
<gene>
    <name evidence="3" type="ORF">EZJ19_00150</name>
</gene>
<keyword evidence="1" id="KW-0472">Membrane</keyword>
<dbReference type="NCBIfam" id="TIGR03745">
    <property type="entry name" value="conj_TIGR03745"/>
    <property type="match status" value="1"/>
</dbReference>
<keyword evidence="1" id="KW-1133">Transmembrane helix</keyword>
<dbReference type="Proteomes" id="UP000295443">
    <property type="component" value="Unassembled WGS sequence"/>
</dbReference>
<evidence type="ECO:0000313" key="3">
    <source>
        <dbReference type="EMBL" id="TCJ20349.1"/>
    </source>
</evidence>
<name>A0A4R1BRE5_9PROT</name>
<proteinExistence type="predicted"/>
<keyword evidence="2" id="KW-0732">Signal</keyword>
<keyword evidence="1" id="KW-0812">Transmembrane</keyword>
<dbReference type="InterPro" id="IPR021356">
    <property type="entry name" value="Integr_conj_element_PFL4702"/>
</dbReference>
<dbReference type="OrthoDB" id="5784566at2"/>
<keyword evidence="4" id="KW-1185">Reference proteome</keyword>
<dbReference type="Pfam" id="PF11190">
    <property type="entry name" value="DUF2976"/>
    <property type="match status" value="1"/>
</dbReference>
<evidence type="ECO:0000256" key="2">
    <source>
        <dbReference type="SAM" id="SignalP"/>
    </source>
</evidence>
<protein>
    <submittedName>
        <fullName evidence="3">TIGR03745 family integrating conjugative element membrane protein</fullName>
    </submittedName>
</protein>
<feature type="transmembrane region" description="Helical" evidence="1">
    <location>
        <begin position="101"/>
        <end position="123"/>
    </location>
</feature>
<sequence length="130" mass="13639">MNASSLAHRASSRFPLLTPQRITAALAPLASAVAPLSSHAAGLPTMEDPSRGTGSGIMQTLQNYGYDIVLLVALLVVASMFIGVCYHAYTRYAEIHTGRATWGQFGLTVAVGAILLVVGIWLLTKATGVL</sequence>
<accession>A0A4R1BRE5</accession>
<organism evidence="3 4">
    <name type="scientific">Parasulfuritortus cantonensis</name>
    <dbReference type="NCBI Taxonomy" id="2528202"/>
    <lineage>
        <taxon>Bacteria</taxon>
        <taxon>Pseudomonadati</taxon>
        <taxon>Pseudomonadota</taxon>
        <taxon>Betaproteobacteria</taxon>
        <taxon>Nitrosomonadales</taxon>
        <taxon>Thiobacillaceae</taxon>
        <taxon>Parasulfuritortus</taxon>
    </lineage>
</organism>
<feature type="chain" id="PRO_5020930236" evidence="2">
    <location>
        <begin position="41"/>
        <end position="130"/>
    </location>
</feature>
<dbReference type="RefSeq" id="WP_131444272.1">
    <property type="nucleotide sequence ID" value="NZ_SJZB01000001.1"/>
</dbReference>
<evidence type="ECO:0000256" key="1">
    <source>
        <dbReference type="SAM" id="Phobius"/>
    </source>
</evidence>
<feature type="signal peptide" evidence="2">
    <location>
        <begin position="1"/>
        <end position="40"/>
    </location>
</feature>
<feature type="transmembrane region" description="Helical" evidence="1">
    <location>
        <begin position="64"/>
        <end position="89"/>
    </location>
</feature>